<gene>
    <name evidence="3" type="ORF">BESB_005130</name>
</gene>
<dbReference type="KEGG" id="bbes:BESB_005130"/>
<feature type="coiled-coil region" evidence="1">
    <location>
        <begin position="643"/>
        <end position="670"/>
    </location>
</feature>
<keyword evidence="4" id="KW-1185">Reference proteome</keyword>
<dbReference type="OrthoDB" id="333376at2759"/>
<evidence type="ECO:0000256" key="1">
    <source>
        <dbReference type="SAM" id="Coils"/>
    </source>
</evidence>
<organism evidence="3 4">
    <name type="scientific">Besnoitia besnoiti</name>
    <name type="common">Apicomplexan protozoan</name>
    <dbReference type="NCBI Taxonomy" id="94643"/>
    <lineage>
        <taxon>Eukaryota</taxon>
        <taxon>Sar</taxon>
        <taxon>Alveolata</taxon>
        <taxon>Apicomplexa</taxon>
        <taxon>Conoidasida</taxon>
        <taxon>Coccidia</taxon>
        <taxon>Eucoccidiorida</taxon>
        <taxon>Eimeriorina</taxon>
        <taxon>Sarcocystidae</taxon>
        <taxon>Besnoitia</taxon>
    </lineage>
</organism>
<protein>
    <submittedName>
        <fullName evidence="3">Uncharacterized protein</fullName>
    </submittedName>
</protein>
<dbReference type="RefSeq" id="XP_029222181.1">
    <property type="nucleotide sequence ID" value="XM_029359268.1"/>
</dbReference>
<keyword evidence="1" id="KW-0175">Coiled coil</keyword>
<dbReference type="Proteomes" id="UP000224006">
    <property type="component" value="Chromosome I"/>
</dbReference>
<feature type="region of interest" description="Disordered" evidence="2">
    <location>
        <begin position="435"/>
        <end position="478"/>
    </location>
</feature>
<feature type="region of interest" description="Disordered" evidence="2">
    <location>
        <begin position="213"/>
        <end position="254"/>
    </location>
</feature>
<dbReference type="VEuPathDB" id="ToxoDB:BESB_005130"/>
<accession>A0A2A9MQB8</accession>
<evidence type="ECO:0000256" key="2">
    <source>
        <dbReference type="SAM" id="MobiDB-lite"/>
    </source>
</evidence>
<evidence type="ECO:0000313" key="3">
    <source>
        <dbReference type="EMBL" id="PFH38172.1"/>
    </source>
</evidence>
<name>A0A2A9MQB8_BESBE</name>
<feature type="region of interest" description="Disordered" evidence="2">
    <location>
        <begin position="818"/>
        <end position="840"/>
    </location>
</feature>
<feature type="region of interest" description="Disordered" evidence="2">
    <location>
        <begin position="768"/>
        <end position="794"/>
    </location>
</feature>
<dbReference type="EMBL" id="NWUJ01000001">
    <property type="protein sequence ID" value="PFH38172.1"/>
    <property type="molecule type" value="Genomic_DNA"/>
</dbReference>
<feature type="compositionally biased region" description="Low complexity" evidence="2">
    <location>
        <begin position="452"/>
        <end position="467"/>
    </location>
</feature>
<evidence type="ECO:0000313" key="4">
    <source>
        <dbReference type="Proteomes" id="UP000224006"/>
    </source>
</evidence>
<dbReference type="GeneID" id="40305576"/>
<proteinExistence type="predicted"/>
<feature type="compositionally biased region" description="Basic residues" evidence="2">
    <location>
        <begin position="222"/>
        <end position="232"/>
    </location>
</feature>
<feature type="region of interest" description="Disordered" evidence="2">
    <location>
        <begin position="154"/>
        <end position="176"/>
    </location>
</feature>
<reference evidence="3 4" key="1">
    <citation type="submission" date="2017-09" db="EMBL/GenBank/DDBJ databases">
        <title>Genome sequencing of Besnoitia besnoiti strain Bb-Ger1.</title>
        <authorList>
            <person name="Schares G."/>
            <person name="Venepally P."/>
            <person name="Lorenzi H.A."/>
        </authorList>
    </citation>
    <scope>NUCLEOTIDE SEQUENCE [LARGE SCALE GENOMIC DNA]</scope>
    <source>
        <strain evidence="3 4">Bb-Ger1</strain>
    </source>
</reference>
<feature type="region of interest" description="Disordered" evidence="2">
    <location>
        <begin position="271"/>
        <end position="292"/>
    </location>
</feature>
<comment type="caution">
    <text evidence="3">The sequence shown here is derived from an EMBL/GenBank/DDBJ whole genome shotgun (WGS) entry which is preliminary data.</text>
</comment>
<dbReference type="AlphaFoldDB" id="A0A2A9MQB8"/>
<sequence>MLGNPRQDALSFRSLSIFRFLPLLFVFLCTPFLAPYSVGAPPFTFSEGVSRTLRQNPVWFSFDDTSAFSYLPVGLSFSPPSFPGVLSRLASASTFAFGFRVPSSQALYSSPHLLFRCQGLFPSAATPSSFFGHRRRSSPQNGAGILSWCSPAETKSASPAQRPHLREQKCSDSLRSPSEPYFAHRTCSSGVAGSACRGLSLFSSSFSSSLSTCSRHAEGHRGSRAAARRLHARSAGEGEGSSAVSGPAPSQPRRALSSVLLSNLKAEQKRLREAREEEEKERAQDAEAEKKREARARLRKAREALLINKKKQRKETHRVRVLRAAARRRYLAEKRERMDRVFLEDTQVQRSTERSRVGGGEASRAKKAKEIQMLKDLVESSALVIQLEAHGLTPNQRWSIVRGLALAGFYKGYRIKHGKNSYMRVALRRIIAERKQRQENQTPAQQGGGDGSAAASSQSLSSLAQGSTAPQDEGNRAVGRTQRGSLFPAALLGQPPSAVSASESSSLSSASSPSSALAWRPSVRRVRRDFWISHNEELAFKAAAHRIDISGKKVKRALAPEEEEIFAELEAEDSQQQSRVAARLERNLESAVWKDDPRFAHLAIGMKPGGVWTQWEDDEELDEEKAGEMPADLKDGDIPYMEVDDWKDLFEDEIRRVREAKQEARAREKEMLSTMPLEGEVTSVAENGENMMKYLSKTNLYLFVRAMPRNEQRLSALVRTLIGLLDEIVFDNRVKRERKGPPPRKYKSQWYDEELLPHVTPEIAASMGFSPLAQDGRAPKKRRSATGIPPGRGSIIGVTQRLASSVQAVPSLLASATNDLVEQKKSTEVPQDSAKPDGTR</sequence>